<evidence type="ECO:0000256" key="2">
    <source>
        <dbReference type="ARBA" id="ARBA00023242"/>
    </source>
</evidence>
<dbReference type="InterPro" id="IPR000156">
    <property type="entry name" value="Ran_bind_dom"/>
</dbReference>
<feature type="region of interest" description="Disordered" evidence="3">
    <location>
        <begin position="422"/>
        <end position="480"/>
    </location>
</feature>
<feature type="compositionally biased region" description="Basic and acidic residues" evidence="3">
    <location>
        <begin position="44"/>
        <end position="57"/>
    </location>
</feature>
<keyword evidence="6" id="KW-1185">Reference proteome</keyword>
<feature type="compositionally biased region" description="Basic and acidic residues" evidence="3">
    <location>
        <begin position="159"/>
        <end position="169"/>
    </location>
</feature>
<comment type="subcellular location">
    <subcellularLocation>
        <location evidence="1">Nucleus</location>
    </subcellularLocation>
</comment>
<dbReference type="Pfam" id="PF00638">
    <property type="entry name" value="Ran_BP1"/>
    <property type="match status" value="1"/>
</dbReference>
<protein>
    <recommendedName>
        <fullName evidence="4">RanBD1 domain-containing protein</fullName>
    </recommendedName>
</protein>
<name>A0AA39J801_9AGAR</name>
<keyword evidence="2" id="KW-0539">Nucleus</keyword>
<reference evidence="5" key="1">
    <citation type="submission" date="2023-06" db="EMBL/GenBank/DDBJ databases">
        <authorList>
            <consortium name="Lawrence Berkeley National Laboratory"/>
            <person name="Ahrendt S."/>
            <person name="Sahu N."/>
            <person name="Indic B."/>
            <person name="Wong-Bajracharya J."/>
            <person name="Merenyi Z."/>
            <person name="Ke H.-M."/>
            <person name="Monk M."/>
            <person name="Kocsube S."/>
            <person name="Drula E."/>
            <person name="Lipzen A."/>
            <person name="Balint B."/>
            <person name="Henrissat B."/>
            <person name="Andreopoulos B."/>
            <person name="Martin F.M."/>
            <person name="Harder C.B."/>
            <person name="Rigling D."/>
            <person name="Ford K.L."/>
            <person name="Foster G.D."/>
            <person name="Pangilinan J."/>
            <person name="Papanicolaou A."/>
            <person name="Barry K."/>
            <person name="LaButti K."/>
            <person name="Viragh M."/>
            <person name="Koriabine M."/>
            <person name="Yan M."/>
            <person name="Riley R."/>
            <person name="Champramary S."/>
            <person name="Plett K.L."/>
            <person name="Tsai I.J."/>
            <person name="Slot J."/>
            <person name="Sipos G."/>
            <person name="Plett J."/>
            <person name="Nagy L.G."/>
            <person name="Grigoriev I.V."/>
        </authorList>
    </citation>
    <scope>NUCLEOTIDE SEQUENCE</scope>
    <source>
        <strain evidence="5">FPL87.14</strain>
    </source>
</reference>
<evidence type="ECO:0000256" key="1">
    <source>
        <dbReference type="ARBA" id="ARBA00004123"/>
    </source>
</evidence>
<evidence type="ECO:0000259" key="4">
    <source>
        <dbReference type="PROSITE" id="PS50196"/>
    </source>
</evidence>
<organism evidence="5 6">
    <name type="scientific">Armillaria borealis</name>
    <dbReference type="NCBI Taxonomy" id="47425"/>
    <lineage>
        <taxon>Eukaryota</taxon>
        <taxon>Fungi</taxon>
        <taxon>Dikarya</taxon>
        <taxon>Basidiomycota</taxon>
        <taxon>Agaricomycotina</taxon>
        <taxon>Agaricomycetes</taxon>
        <taxon>Agaricomycetidae</taxon>
        <taxon>Agaricales</taxon>
        <taxon>Marasmiineae</taxon>
        <taxon>Physalacriaceae</taxon>
        <taxon>Armillaria</taxon>
    </lineage>
</organism>
<feature type="region of interest" description="Disordered" evidence="3">
    <location>
        <begin position="1"/>
        <end position="357"/>
    </location>
</feature>
<feature type="compositionally biased region" description="Polar residues" evidence="3">
    <location>
        <begin position="18"/>
        <end position="30"/>
    </location>
</feature>
<feature type="compositionally biased region" description="Polar residues" evidence="3">
    <location>
        <begin position="104"/>
        <end position="115"/>
    </location>
</feature>
<evidence type="ECO:0000256" key="3">
    <source>
        <dbReference type="SAM" id="MobiDB-lite"/>
    </source>
</evidence>
<accession>A0AA39J801</accession>
<dbReference type="AlphaFoldDB" id="A0AA39J801"/>
<feature type="compositionally biased region" description="Basic and acidic residues" evidence="3">
    <location>
        <begin position="249"/>
        <end position="272"/>
    </location>
</feature>
<proteinExistence type="predicted"/>
<dbReference type="SMART" id="SM00160">
    <property type="entry name" value="RanBD"/>
    <property type="match status" value="1"/>
</dbReference>
<dbReference type="InterPro" id="IPR011993">
    <property type="entry name" value="PH-like_dom_sf"/>
</dbReference>
<dbReference type="Proteomes" id="UP001175226">
    <property type="component" value="Unassembled WGS sequence"/>
</dbReference>
<dbReference type="PROSITE" id="PS50196">
    <property type="entry name" value="RANBD1"/>
    <property type="match status" value="1"/>
</dbReference>
<dbReference type="Gene3D" id="2.30.29.30">
    <property type="entry name" value="Pleckstrin-homology domain (PH domain)/Phosphotyrosine-binding domain (PTB)"/>
    <property type="match status" value="1"/>
</dbReference>
<sequence length="605" mass="63918">MLSSTTTALVMSDIPPTEASSSKSSIRQANSPPPTPPSPVGSETEVKLSRKREREVSQEPVATTKAFVDTDTSTRDSREIRTPAKKNRVALSSTAEEDDGIAGSRSNSPSPTFGSPPQEMKIKVRQISQGVEDLNWRKKPYLEISPNDGQDSSVEMSVDGDKSDKHEESSISNGSADIKDQQAEHDVPHVNEAPTVLPPSPPSTADEVPKSSRRDSDSDSGERDKGLKRKFLERGTSQGPQETGGSDKIASEPTKRPRDDAGGDDNPRETKRPSPPPEQSASPLPSSPAPKFGGFGAYAAAKSPFASVKGPNVFGSKKSSGSSTPSITPSVSSSSFGTPVLGESSTASTSAATPAKRSGFEAFASPASPFASIAQNKSSVLGGGASKLGRSKSPTRRANPANASAFSAYSGASQGFALPASKRARAGSLSTANLEKNSSESILNGSDSCAEEDSSDGKGASFGEKLRAGKDQSDEEHEVPKIALTEQEVMTGEEEEETIHQVRGKLFALSDGTAWKERGTGVLKLNVRASDGGGARLLMRKEAVYTVLLNVTLFNGMRCVLAQDPRYVRFSVIQDGVTTHYNLRLANPKIAEELMEEIHANLPLA</sequence>
<dbReference type="GO" id="GO:0005634">
    <property type="term" value="C:nucleus"/>
    <property type="evidence" value="ECO:0007669"/>
    <property type="project" value="UniProtKB-SubCell"/>
</dbReference>
<feature type="compositionally biased region" description="Polar residues" evidence="3">
    <location>
        <begin position="235"/>
        <end position="244"/>
    </location>
</feature>
<feature type="region of interest" description="Disordered" evidence="3">
    <location>
        <begin position="380"/>
        <end position="402"/>
    </location>
</feature>
<evidence type="ECO:0000313" key="6">
    <source>
        <dbReference type="Proteomes" id="UP001175226"/>
    </source>
</evidence>
<feature type="compositionally biased region" description="Basic and acidic residues" evidence="3">
    <location>
        <begin position="72"/>
        <end position="82"/>
    </location>
</feature>
<feature type="compositionally biased region" description="Basic and acidic residues" evidence="3">
    <location>
        <begin position="207"/>
        <end position="233"/>
    </location>
</feature>
<feature type="compositionally biased region" description="Low complexity" evidence="3">
    <location>
        <begin position="279"/>
        <end position="302"/>
    </location>
</feature>
<dbReference type="InterPro" id="IPR045255">
    <property type="entry name" value="RanBP1-like"/>
</dbReference>
<feature type="domain" description="RanBD1" evidence="4">
    <location>
        <begin position="477"/>
        <end position="558"/>
    </location>
</feature>
<dbReference type="SUPFAM" id="SSF50729">
    <property type="entry name" value="PH domain-like"/>
    <property type="match status" value="1"/>
</dbReference>
<feature type="compositionally biased region" description="Polar residues" evidence="3">
    <location>
        <begin position="428"/>
        <end position="447"/>
    </location>
</feature>
<dbReference type="PANTHER" id="PTHR23138">
    <property type="entry name" value="RAN BINDING PROTEIN"/>
    <property type="match status" value="1"/>
</dbReference>
<evidence type="ECO:0000313" key="5">
    <source>
        <dbReference type="EMBL" id="KAK0436886.1"/>
    </source>
</evidence>
<feature type="compositionally biased region" description="Basic and acidic residues" evidence="3">
    <location>
        <begin position="177"/>
        <end position="189"/>
    </location>
</feature>
<dbReference type="PANTHER" id="PTHR23138:SF142">
    <property type="entry name" value="RAN-BINDING PROTEIN 3B-RELATED"/>
    <property type="match status" value="1"/>
</dbReference>
<gene>
    <name evidence="5" type="ORF">EV421DRAFT_1829829</name>
</gene>
<feature type="compositionally biased region" description="Low complexity" evidence="3">
    <location>
        <begin position="313"/>
        <end position="353"/>
    </location>
</feature>
<dbReference type="EMBL" id="JAUEPT010000052">
    <property type="protein sequence ID" value="KAK0436886.1"/>
    <property type="molecule type" value="Genomic_DNA"/>
</dbReference>
<comment type="caution">
    <text evidence="5">The sequence shown here is derived from an EMBL/GenBank/DDBJ whole genome shotgun (WGS) entry which is preliminary data.</text>
</comment>